<dbReference type="InterPro" id="IPR020894">
    <property type="entry name" value="Cadherin_CS"/>
</dbReference>
<sequence length="725" mass="79535">MFSNSTSTLFDISLVQPPNNEYGIYLTGGTTLDYDTTPSYSFIVKCEDQRRDDTGSFTINLIRNTPPVINSLPYTESISEDLITKTLIHTLNVTDVNAADIITCALNSHTTLFEIAGFGVFLTGGTALNYDVTPTYLLDIECGDHRRNVSDVLTVDLIRNEPPSIVNLPMSCEIQESITAESLLYTVSVTDPTNDTVTCSLTTATTTFFLQSGSSQFETDIYVRGNQAFDYDALNRYTLGIKCADQRRDDTSEFYIYLLRNMPPYFTNLQAKTSVSAQTVVTGQVIYTVLSVDPESDNVQYTMTSSSASAPFSINQNTGEISLSRSINTELSAGYELYINASDGRNNAASRTLSVRITDINKPPVFLNPSQAVTVLEGISIGSSILQPILTDDDVSDTHTFYASYSPPEGVVYFRVDATTGLITSKVAIDYETIPYKTFLLTNTGSDSLMVDTTNITLNIQNTNEPPKFTKTKYAFTAIENSAGTVLQDPYYQFSDEDGDTVKFSFNCGTDTGLLDIDSSTGLLSYAIDYDLDVAGTSSLIICEIYITDNEYTDTAYLNITVLDDNDNSPTFRSDEYTFVVVNSQSIGSTIGKVDANDNDVGTNGNVLYHLAQEDLNNGLFSVSADGSIIIQQSLESFVPGTNLNLTVYAVDIGGQQDTALVNVILPVVESNGNVYVDVIYYKSFFSYAPNMAWFVPLMDTVDAKNRKEFPAETIGTKRGTEFFQ</sequence>
<evidence type="ECO:0000256" key="1">
    <source>
        <dbReference type="ARBA" id="ARBA00004370"/>
    </source>
</evidence>
<keyword evidence="4 7" id="KW-0106">Calcium</keyword>
<organism evidence="9 10">
    <name type="scientific">Mytilus edulis</name>
    <name type="common">Blue mussel</name>
    <dbReference type="NCBI Taxonomy" id="6550"/>
    <lineage>
        <taxon>Eukaryota</taxon>
        <taxon>Metazoa</taxon>
        <taxon>Spiralia</taxon>
        <taxon>Lophotrochozoa</taxon>
        <taxon>Mollusca</taxon>
        <taxon>Bivalvia</taxon>
        <taxon>Autobranchia</taxon>
        <taxon>Pteriomorphia</taxon>
        <taxon>Mytilida</taxon>
        <taxon>Mytiloidea</taxon>
        <taxon>Mytilidae</taxon>
        <taxon>Mytilinae</taxon>
        <taxon>Mytilus</taxon>
    </lineage>
</organism>
<evidence type="ECO:0000256" key="4">
    <source>
        <dbReference type="ARBA" id="ARBA00022837"/>
    </source>
</evidence>
<dbReference type="PROSITE" id="PS00232">
    <property type="entry name" value="CADHERIN_1"/>
    <property type="match status" value="1"/>
</dbReference>
<protein>
    <submittedName>
        <fullName evidence="9">FAT4</fullName>
    </submittedName>
</protein>
<dbReference type="SMART" id="SM00112">
    <property type="entry name" value="CA"/>
    <property type="match status" value="5"/>
</dbReference>
<dbReference type="InterPro" id="IPR015919">
    <property type="entry name" value="Cadherin-like_sf"/>
</dbReference>
<dbReference type="Pfam" id="PF00028">
    <property type="entry name" value="Cadherin"/>
    <property type="match status" value="1"/>
</dbReference>
<dbReference type="GO" id="GO:0005509">
    <property type="term" value="F:calcium ion binding"/>
    <property type="evidence" value="ECO:0007669"/>
    <property type="project" value="UniProtKB-UniRule"/>
</dbReference>
<evidence type="ECO:0000313" key="9">
    <source>
        <dbReference type="EMBL" id="CAG2252803.1"/>
    </source>
</evidence>
<gene>
    <name evidence="9" type="ORF">MEDL_64362</name>
</gene>
<evidence type="ECO:0000313" key="10">
    <source>
        <dbReference type="Proteomes" id="UP000683360"/>
    </source>
</evidence>
<feature type="domain" description="Cadherin" evidence="8">
    <location>
        <begin position="367"/>
        <end position="469"/>
    </location>
</feature>
<feature type="domain" description="Cadherin" evidence="8">
    <location>
        <begin position="283"/>
        <end position="366"/>
    </location>
</feature>
<dbReference type="GO" id="GO:0005886">
    <property type="term" value="C:plasma membrane"/>
    <property type="evidence" value="ECO:0007669"/>
    <property type="project" value="UniProtKB-SubCell"/>
</dbReference>
<evidence type="ECO:0000256" key="6">
    <source>
        <dbReference type="ARBA" id="ARBA00023136"/>
    </source>
</evidence>
<dbReference type="InterPro" id="IPR002126">
    <property type="entry name" value="Cadherin-like_dom"/>
</dbReference>
<dbReference type="OrthoDB" id="6086648at2759"/>
<dbReference type="PROSITE" id="PS50268">
    <property type="entry name" value="CADHERIN_2"/>
    <property type="match status" value="4"/>
</dbReference>
<name>A0A8S3VGY2_MYTED</name>
<accession>A0A8S3VGY2</accession>
<dbReference type="PRINTS" id="PR00205">
    <property type="entry name" value="CADHERIN"/>
</dbReference>
<evidence type="ECO:0000256" key="5">
    <source>
        <dbReference type="ARBA" id="ARBA00022989"/>
    </source>
</evidence>
<dbReference type="CDD" id="cd11304">
    <property type="entry name" value="Cadherin_repeat"/>
    <property type="match status" value="3"/>
</dbReference>
<comment type="caution">
    <text evidence="9">The sequence shown here is derived from an EMBL/GenBank/DDBJ whole genome shotgun (WGS) entry which is preliminary data.</text>
</comment>
<keyword evidence="10" id="KW-1185">Reference proteome</keyword>
<comment type="subcellular location">
    <subcellularLocation>
        <location evidence="1">Membrane</location>
    </subcellularLocation>
</comment>
<reference evidence="9" key="1">
    <citation type="submission" date="2021-03" db="EMBL/GenBank/DDBJ databases">
        <authorList>
            <person name="Bekaert M."/>
        </authorList>
    </citation>
    <scope>NUCLEOTIDE SEQUENCE</scope>
</reference>
<evidence type="ECO:0000256" key="7">
    <source>
        <dbReference type="PROSITE-ProRule" id="PRU00043"/>
    </source>
</evidence>
<evidence type="ECO:0000256" key="3">
    <source>
        <dbReference type="ARBA" id="ARBA00022737"/>
    </source>
</evidence>
<evidence type="ECO:0000259" key="8">
    <source>
        <dbReference type="PROSITE" id="PS50268"/>
    </source>
</evidence>
<keyword evidence="3" id="KW-0677">Repeat</keyword>
<feature type="domain" description="Cadherin" evidence="8">
    <location>
        <begin position="470"/>
        <end position="572"/>
    </location>
</feature>
<evidence type="ECO:0000256" key="2">
    <source>
        <dbReference type="ARBA" id="ARBA00022692"/>
    </source>
</evidence>
<keyword evidence="6" id="KW-0472">Membrane</keyword>
<proteinExistence type="predicted"/>
<dbReference type="Gene3D" id="2.60.40.60">
    <property type="entry name" value="Cadherins"/>
    <property type="match status" value="5"/>
</dbReference>
<dbReference type="AlphaFoldDB" id="A0A8S3VGY2"/>
<keyword evidence="5" id="KW-1133">Transmembrane helix</keyword>
<dbReference type="PANTHER" id="PTHR24026:SF126">
    <property type="entry name" value="PROTOCADHERIN FAT 4"/>
    <property type="match status" value="1"/>
</dbReference>
<dbReference type="PANTHER" id="PTHR24026">
    <property type="entry name" value="FAT ATYPICAL CADHERIN-RELATED"/>
    <property type="match status" value="1"/>
</dbReference>
<keyword evidence="2" id="KW-0812">Transmembrane</keyword>
<dbReference type="GO" id="GO:0007156">
    <property type="term" value="P:homophilic cell adhesion via plasma membrane adhesion molecules"/>
    <property type="evidence" value="ECO:0007669"/>
    <property type="project" value="InterPro"/>
</dbReference>
<dbReference type="SUPFAM" id="SSF49313">
    <property type="entry name" value="Cadherin-like"/>
    <property type="match status" value="6"/>
</dbReference>
<dbReference type="EMBL" id="CAJPWZ010003132">
    <property type="protein sequence ID" value="CAG2252803.1"/>
    <property type="molecule type" value="Genomic_DNA"/>
</dbReference>
<feature type="domain" description="Cadherin" evidence="8">
    <location>
        <begin position="573"/>
        <end position="692"/>
    </location>
</feature>
<dbReference type="Proteomes" id="UP000683360">
    <property type="component" value="Unassembled WGS sequence"/>
</dbReference>